<keyword evidence="1" id="KW-1133">Transmembrane helix</keyword>
<reference evidence="2" key="1">
    <citation type="journal article" date="2021" name="PeerJ">
        <title>Extensive microbial diversity within the chicken gut microbiome revealed by metagenomics and culture.</title>
        <authorList>
            <person name="Gilroy R."/>
            <person name="Ravi A."/>
            <person name="Getino M."/>
            <person name="Pursley I."/>
            <person name="Horton D.L."/>
            <person name="Alikhan N.F."/>
            <person name="Baker D."/>
            <person name="Gharbi K."/>
            <person name="Hall N."/>
            <person name="Watson M."/>
            <person name="Adriaenssens E.M."/>
            <person name="Foster-Nyarko E."/>
            <person name="Jarju S."/>
            <person name="Secka A."/>
            <person name="Antonio M."/>
            <person name="Oren A."/>
            <person name="Chaudhuri R.R."/>
            <person name="La Ragione R."/>
            <person name="Hildebrand F."/>
            <person name="Pallen M.J."/>
        </authorList>
    </citation>
    <scope>NUCLEOTIDE SEQUENCE</scope>
    <source>
        <strain evidence="2">ChiHjej13B12-24818</strain>
    </source>
</reference>
<dbReference type="Proteomes" id="UP000823823">
    <property type="component" value="Unassembled WGS sequence"/>
</dbReference>
<proteinExistence type="predicted"/>
<feature type="transmembrane region" description="Helical" evidence="1">
    <location>
        <begin position="416"/>
        <end position="442"/>
    </location>
</feature>
<feature type="transmembrane region" description="Helical" evidence="1">
    <location>
        <begin position="375"/>
        <end position="395"/>
    </location>
</feature>
<comment type="caution">
    <text evidence="2">The sequence shown here is derived from an EMBL/GenBank/DDBJ whole genome shotgun (WGS) entry which is preliminary data.</text>
</comment>
<reference evidence="2" key="2">
    <citation type="submission" date="2021-04" db="EMBL/GenBank/DDBJ databases">
        <authorList>
            <person name="Gilroy R."/>
        </authorList>
    </citation>
    <scope>NUCLEOTIDE SEQUENCE</scope>
    <source>
        <strain evidence="2">ChiHjej13B12-24818</strain>
    </source>
</reference>
<feature type="transmembrane region" description="Helical" evidence="1">
    <location>
        <begin position="169"/>
        <end position="192"/>
    </location>
</feature>
<feature type="transmembrane region" description="Helical" evidence="1">
    <location>
        <begin position="87"/>
        <end position="110"/>
    </location>
</feature>
<evidence type="ECO:0000313" key="3">
    <source>
        <dbReference type="Proteomes" id="UP000823823"/>
    </source>
</evidence>
<feature type="transmembrane region" description="Helical" evidence="1">
    <location>
        <begin position="212"/>
        <end position="232"/>
    </location>
</feature>
<dbReference type="AlphaFoldDB" id="A0A9D2LBW2"/>
<gene>
    <name evidence="2" type="ORF">H9786_04540</name>
</gene>
<protein>
    <recommendedName>
        <fullName evidence="4">ABC-2 type transport system permease protein</fullName>
    </recommendedName>
</protein>
<feature type="transmembrane region" description="Helical" evidence="1">
    <location>
        <begin position="131"/>
        <end position="163"/>
    </location>
</feature>
<feature type="transmembrane region" description="Helical" evidence="1">
    <location>
        <begin position="277"/>
        <end position="295"/>
    </location>
</feature>
<feature type="transmembrane region" description="Helical" evidence="1">
    <location>
        <begin position="528"/>
        <end position="548"/>
    </location>
</feature>
<feature type="transmembrane region" description="Helical" evidence="1">
    <location>
        <begin position="51"/>
        <end position="75"/>
    </location>
</feature>
<keyword evidence="1" id="KW-0812">Transmembrane</keyword>
<organism evidence="2 3">
    <name type="scientific">Candidatus Brachybacterium merdavium</name>
    <dbReference type="NCBI Taxonomy" id="2838513"/>
    <lineage>
        <taxon>Bacteria</taxon>
        <taxon>Bacillati</taxon>
        <taxon>Actinomycetota</taxon>
        <taxon>Actinomycetes</taxon>
        <taxon>Micrococcales</taxon>
        <taxon>Dermabacteraceae</taxon>
        <taxon>Brachybacterium</taxon>
    </lineage>
</organism>
<feature type="transmembrane region" description="Helical" evidence="1">
    <location>
        <begin position="496"/>
        <end position="522"/>
    </location>
</feature>
<accession>A0A9D2LBW2</accession>
<sequence length="570" mass="60625">MVGVLSSEHAATAAASDVRRRSITQRELIPLMLTLKWRLWKRSYRKNIGKLIGTVFGALYGIGGLVGLAFLFLGTTLWSGEGEVFPLIIRGLGSVTVLLWLLIPVLAFGVDDTLDPRSFALFPRSARELQPGMFAAAAMSLPTLFTVLAVGVATAFEVLWLVVYGQGPVWIVAALVVLVPANLAAVALCLLLPRAWFAHSASRSSSRSGRELGGIVAMIVMFIAIYGFSLGMQSLDGIDVEQLVRWAPIAVEVAAWTPLGAPFAVPMDLAEGRALTAAARTLISAVSLVVVWRWWRRSIDVALTSALSGDASSGTTKVSPLVPRFVRPSAFGAVLGRSLRYWRRDTRYLAAIGIYPVMLIFLTAMGFMLPETRAMMLTIVVMMGGFTSISVANEIGYDGPAGWVNITAGLPARANLLGRIAAIAIIMGPPVLLITAIVPALYGMGQLVPLTMLGALGMMLTGWGLSLLVGVLLPYPTSAPGTNPMKDKSASSGNAMLAMTIASLGLFVPQLPAIGVATWGLITGDLTIQLIAGAMSVLLGAVAFVVGAKIATRRLDRRYPDLFQKVRSHV</sequence>
<feature type="transmembrane region" description="Helical" evidence="1">
    <location>
        <begin position="348"/>
        <end position="369"/>
    </location>
</feature>
<evidence type="ECO:0000256" key="1">
    <source>
        <dbReference type="SAM" id="Phobius"/>
    </source>
</evidence>
<feature type="transmembrane region" description="Helical" evidence="1">
    <location>
        <begin position="454"/>
        <end position="475"/>
    </location>
</feature>
<evidence type="ECO:0000313" key="2">
    <source>
        <dbReference type="EMBL" id="HJB09789.1"/>
    </source>
</evidence>
<evidence type="ECO:0008006" key="4">
    <source>
        <dbReference type="Google" id="ProtNLM"/>
    </source>
</evidence>
<keyword evidence="1" id="KW-0472">Membrane</keyword>
<dbReference type="EMBL" id="DWZH01000035">
    <property type="protein sequence ID" value="HJB09789.1"/>
    <property type="molecule type" value="Genomic_DNA"/>
</dbReference>
<name>A0A9D2LBW2_9MICO</name>